<gene>
    <name evidence="2" type="ORF">KUDE01_016994</name>
</gene>
<feature type="compositionally biased region" description="Basic and acidic residues" evidence="1">
    <location>
        <begin position="54"/>
        <end position="68"/>
    </location>
</feature>
<accession>A0AAD9C7P7</accession>
<evidence type="ECO:0000313" key="2">
    <source>
        <dbReference type="EMBL" id="KAK1897462.1"/>
    </source>
</evidence>
<keyword evidence="3" id="KW-1185">Reference proteome</keyword>
<dbReference type="EMBL" id="JASDAP010000009">
    <property type="protein sequence ID" value="KAK1897462.1"/>
    <property type="molecule type" value="Genomic_DNA"/>
</dbReference>
<proteinExistence type="predicted"/>
<organism evidence="2 3">
    <name type="scientific">Dissostichus eleginoides</name>
    <name type="common">Patagonian toothfish</name>
    <name type="synonym">Dissostichus amissus</name>
    <dbReference type="NCBI Taxonomy" id="100907"/>
    <lineage>
        <taxon>Eukaryota</taxon>
        <taxon>Metazoa</taxon>
        <taxon>Chordata</taxon>
        <taxon>Craniata</taxon>
        <taxon>Vertebrata</taxon>
        <taxon>Euteleostomi</taxon>
        <taxon>Actinopterygii</taxon>
        <taxon>Neopterygii</taxon>
        <taxon>Teleostei</taxon>
        <taxon>Neoteleostei</taxon>
        <taxon>Acanthomorphata</taxon>
        <taxon>Eupercaria</taxon>
        <taxon>Perciformes</taxon>
        <taxon>Notothenioidei</taxon>
        <taxon>Nototheniidae</taxon>
        <taxon>Dissostichus</taxon>
    </lineage>
</organism>
<reference evidence="2" key="1">
    <citation type="submission" date="2023-04" db="EMBL/GenBank/DDBJ databases">
        <title>Chromosome-level genome of Chaenocephalus aceratus.</title>
        <authorList>
            <person name="Park H."/>
        </authorList>
    </citation>
    <scope>NUCLEOTIDE SEQUENCE</scope>
    <source>
        <strain evidence="2">DE</strain>
        <tissue evidence="2">Muscle</tissue>
    </source>
</reference>
<comment type="caution">
    <text evidence="2">The sequence shown here is derived from an EMBL/GenBank/DDBJ whole genome shotgun (WGS) entry which is preliminary data.</text>
</comment>
<dbReference type="AlphaFoldDB" id="A0AAD9C7P7"/>
<dbReference type="Proteomes" id="UP001228049">
    <property type="component" value="Unassembled WGS sequence"/>
</dbReference>
<sequence length="350" mass="39640">MDSSVITLMTDDQLREYLPSYGDRLAVFGYCRRKEKEPTSRKSKLFERLRGKLSRNKGDRVSETDHQTAPKNAQKNAQKNQRKIEIGWVHFREGEFVQVRTKKGGGTRKESVTKDSKKQNLIEKAVQLFFPDGKNAEGSLTDFDIDLTDFQRHSLEDSITVKELYEKTKLPLLRFYLTTKKRDIASDINLVENNSDATAQEGENTHARPDIYHLSTDTSATAPVEISRPTSDVIFVGSSTVFANENSDSVSLLYTTVNPTDASSLQEHETLFHVGDLEDSGIVTFRTDSISLMEYSSLDDTLPLSTELSIESSMPPSMDMFQEQANQRESEENYCSSSWTDSQRTYSSVF</sequence>
<evidence type="ECO:0000313" key="3">
    <source>
        <dbReference type="Proteomes" id="UP001228049"/>
    </source>
</evidence>
<feature type="compositionally biased region" description="Polar residues" evidence="1">
    <location>
        <begin position="69"/>
        <end position="79"/>
    </location>
</feature>
<name>A0AAD9C7P7_DISEL</name>
<protein>
    <submittedName>
        <fullName evidence="2">CRISPR-associated endoribonuclease Cse3</fullName>
    </submittedName>
</protein>
<feature type="region of interest" description="Disordered" evidence="1">
    <location>
        <begin position="54"/>
        <end position="80"/>
    </location>
</feature>
<evidence type="ECO:0000256" key="1">
    <source>
        <dbReference type="SAM" id="MobiDB-lite"/>
    </source>
</evidence>